<organism evidence="3 4">
    <name type="scientific">Planococcus faecalis</name>
    <dbReference type="NCBI Taxonomy" id="1598147"/>
    <lineage>
        <taxon>Bacteria</taxon>
        <taxon>Bacillati</taxon>
        <taxon>Bacillota</taxon>
        <taxon>Bacilli</taxon>
        <taxon>Bacillales</taxon>
        <taxon>Caryophanaceae</taxon>
        <taxon>Planococcus</taxon>
    </lineage>
</organism>
<evidence type="ECO:0008006" key="5">
    <source>
        <dbReference type="Google" id="ProtNLM"/>
    </source>
</evidence>
<feature type="domain" description="SHOCT" evidence="1">
    <location>
        <begin position="111"/>
        <end position="134"/>
    </location>
</feature>
<gene>
    <name evidence="3" type="ORF">AJGP001_11035</name>
</gene>
<keyword evidence="4" id="KW-1185">Reference proteome</keyword>
<reference evidence="3 4" key="1">
    <citation type="submission" date="2017-01" db="EMBL/GenBank/DDBJ databases">
        <title>Planococcus faecalis genome complete sequence.</title>
        <authorList>
            <person name="Lee P.C."/>
        </authorList>
    </citation>
    <scope>NUCLEOTIDE SEQUENCE [LARGE SCALE GENOMIC DNA]</scope>
    <source>
        <strain evidence="3 4">AJ003</strain>
    </source>
</reference>
<dbReference type="InterPro" id="IPR018649">
    <property type="entry name" value="SHOCT"/>
</dbReference>
<dbReference type="EMBL" id="CP019401">
    <property type="protein sequence ID" value="AQU81066.1"/>
    <property type="molecule type" value="Genomic_DNA"/>
</dbReference>
<accession>A0ABM6IX97</accession>
<evidence type="ECO:0000259" key="1">
    <source>
        <dbReference type="Pfam" id="PF09851"/>
    </source>
</evidence>
<evidence type="ECO:0000313" key="3">
    <source>
        <dbReference type="EMBL" id="AQU81066.1"/>
    </source>
</evidence>
<sequence>MYWVYGVYKTKSLGNDTIRNGLFIATERQIFFYAERFTGFETESFPFSNISSLEIGKGLTGHKINIIASGNKSEMYGINYGQVDQFVEYARSKIGKSSSTPFAPVSVDVAEQLRKYKSLLDDGIINEEEFIAKKLELLKL</sequence>
<protein>
    <recommendedName>
        <fullName evidence="5">SHOCT domain-containing protein</fullName>
    </recommendedName>
</protein>
<name>A0ABM6IX97_9BACL</name>
<feature type="domain" description="YokE-like PH" evidence="2">
    <location>
        <begin position="10"/>
        <end position="91"/>
    </location>
</feature>
<dbReference type="Proteomes" id="UP000189661">
    <property type="component" value="Chromosome"/>
</dbReference>
<evidence type="ECO:0000259" key="2">
    <source>
        <dbReference type="Pfam" id="PF14470"/>
    </source>
</evidence>
<dbReference type="Pfam" id="PF14470">
    <property type="entry name" value="bPH_3"/>
    <property type="match status" value="1"/>
</dbReference>
<dbReference type="Pfam" id="PF09851">
    <property type="entry name" value="SHOCT"/>
    <property type="match status" value="1"/>
</dbReference>
<evidence type="ECO:0000313" key="4">
    <source>
        <dbReference type="Proteomes" id="UP000189661"/>
    </source>
</evidence>
<proteinExistence type="predicted"/>
<dbReference type="InterPro" id="IPR039519">
    <property type="entry name" value="YokE-like_PH"/>
</dbReference>